<name>A0A0N5CTG0_THECL</name>
<evidence type="ECO:0000313" key="5">
    <source>
        <dbReference type="WBParaSite" id="TCLT_0000352001-mRNA-1"/>
    </source>
</evidence>
<evidence type="ECO:0000256" key="2">
    <source>
        <dbReference type="SAM" id="SignalP"/>
    </source>
</evidence>
<gene>
    <name evidence="3" type="ORF">TCLT_LOCUS3511</name>
</gene>
<dbReference type="EMBL" id="UYYF01001645">
    <property type="protein sequence ID" value="VDN00027.1"/>
    <property type="molecule type" value="Genomic_DNA"/>
</dbReference>
<evidence type="ECO:0000313" key="3">
    <source>
        <dbReference type="EMBL" id="VDN00027.1"/>
    </source>
</evidence>
<reference evidence="5" key="1">
    <citation type="submission" date="2017-02" db="UniProtKB">
        <authorList>
            <consortium name="WormBaseParasite"/>
        </authorList>
    </citation>
    <scope>IDENTIFICATION</scope>
</reference>
<feature type="region of interest" description="Disordered" evidence="1">
    <location>
        <begin position="50"/>
        <end position="79"/>
    </location>
</feature>
<feature type="chain" id="PRO_5043126323" evidence="2">
    <location>
        <begin position="21"/>
        <end position="164"/>
    </location>
</feature>
<dbReference type="WBParaSite" id="TCLT_0000352001-mRNA-1">
    <property type="protein sequence ID" value="TCLT_0000352001-mRNA-1"/>
    <property type="gene ID" value="TCLT_0000352001"/>
</dbReference>
<dbReference type="Proteomes" id="UP000276776">
    <property type="component" value="Unassembled WGS sequence"/>
</dbReference>
<reference evidence="3 4" key="2">
    <citation type="submission" date="2018-11" db="EMBL/GenBank/DDBJ databases">
        <authorList>
            <consortium name="Pathogen Informatics"/>
        </authorList>
    </citation>
    <scope>NUCLEOTIDE SEQUENCE [LARGE SCALE GENOMIC DNA]</scope>
</reference>
<dbReference type="AlphaFoldDB" id="A0A0N5CTG0"/>
<keyword evidence="2" id="KW-0732">Signal</keyword>
<proteinExistence type="predicted"/>
<protein>
    <submittedName>
        <fullName evidence="5">Secreted protein</fullName>
    </submittedName>
</protein>
<feature type="signal peptide" evidence="2">
    <location>
        <begin position="1"/>
        <end position="20"/>
    </location>
</feature>
<evidence type="ECO:0000313" key="4">
    <source>
        <dbReference type="Proteomes" id="UP000276776"/>
    </source>
</evidence>
<sequence length="164" mass="17999">MFCEAMTICAVFSVIWTTRASQNECSSNGKAGPEEFDERIWALAAATPLPDSSDNDWDRAGPSGLNLTLAAPSSQERASLQQEAQSRECDARTVFSPCLMNANGDSITTAIPKVEILVGCRRRKRPCIIEPIPDYCAKLRRRGSNVTRIDPSPARRHIPSFEAS</sequence>
<keyword evidence="4" id="KW-1185">Reference proteome</keyword>
<accession>A0A0N5CTG0</accession>
<organism evidence="5">
    <name type="scientific">Thelazia callipaeda</name>
    <name type="common">Oriental eyeworm</name>
    <name type="synonym">Parasitic nematode</name>
    <dbReference type="NCBI Taxonomy" id="103827"/>
    <lineage>
        <taxon>Eukaryota</taxon>
        <taxon>Metazoa</taxon>
        <taxon>Ecdysozoa</taxon>
        <taxon>Nematoda</taxon>
        <taxon>Chromadorea</taxon>
        <taxon>Rhabditida</taxon>
        <taxon>Spirurina</taxon>
        <taxon>Spiruromorpha</taxon>
        <taxon>Thelazioidea</taxon>
        <taxon>Thelaziidae</taxon>
        <taxon>Thelazia</taxon>
    </lineage>
</organism>
<evidence type="ECO:0000256" key="1">
    <source>
        <dbReference type="SAM" id="MobiDB-lite"/>
    </source>
</evidence>